<feature type="region of interest" description="Disordered" evidence="1">
    <location>
        <begin position="97"/>
        <end position="122"/>
    </location>
</feature>
<name>A0A084QCP4_STAC4</name>
<feature type="region of interest" description="Disordered" evidence="1">
    <location>
        <begin position="864"/>
        <end position="995"/>
    </location>
</feature>
<dbReference type="InParanoid" id="A0A084QCP4"/>
<feature type="compositionally biased region" description="Polar residues" evidence="1">
    <location>
        <begin position="13"/>
        <end position="54"/>
    </location>
</feature>
<feature type="region of interest" description="Disordered" evidence="1">
    <location>
        <begin position="1"/>
        <end position="62"/>
    </location>
</feature>
<dbReference type="AlphaFoldDB" id="A0A084QCP4"/>
<feature type="compositionally biased region" description="Basic and acidic residues" evidence="1">
    <location>
        <begin position="896"/>
        <end position="906"/>
    </location>
</feature>
<evidence type="ECO:0000256" key="1">
    <source>
        <dbReference type="SAM" id="MobiDB-lite"/>
    </source>
</evidence>
<dbReference type="STRING" id="1283841.A0A084QCP4"/>
<feature type="region of interest" description="Disordered" evidence="1">
    <location>
        <begin position="742"/>
        <end position="843"/>
    </location>
</feature>
<feature type="region of interest" description="Disordered" evidence="1">
    <location>
        <begin position="340"/>
        <end position="377"/>
    </location>
</feature>
<accession>A0A084QCP4</accession>
<organism evidence="2 3">
    <name type="scientific">Stachybotrys chlorohalonatus (strain IBT 40285)</name>
    <dbReference type="NCBI Taxonomy" id="1283841"/>
    <lineage>
        <taxon>Eukaryota</taxon>
        <taxon>Fungi</taxon>
        <taxon>Dikarya</taxon>
        <taxon>Ascomycota</taxon>
        <taxon>Pezizomycotina</taxon>
        <taxon>Sordariomycetes</taxon>
        <taxon>Hypocreomycetidae</taxon>
        <taxon>Hypocreales</taxon>
        <taxon>Stachybotryaceae</taxon>
        <taxon>Stachybotrys</taxon>
    </lineage>
</organism>
<feature type="compositionally biased region" description="Low complexity" evidence="1">
    <location>
        <begin position="546"/>
        <end position="563"/>
    </location>
</feature>
<feature type="region of interest" description="Disordered" evidence="1">
    <location>
        <begin position="677"/>
        <end position="706"/>
    </location>
</feature>
<sequence>MPRRAPHKLSKPRTGNPSAAPSPLTSPQSAASPRFSSGSLIGSPTRPLSYQQSPVAAAPWPLAPGDGMKDRLETLPEGLLDTDNEYTSRVYRTRTLQSEQASRRNSLGVGTTGLSDPRGSFHAVPRTGEVSRLDRTMSLQNFDFRAPPKHDLHPYEAQRLSLNRDECDIITSPVQESFEAASSIVDLQQSTGASITRRNSEVSLCTPMRRRSMIQTPGVATRAQVPLSTKSSFRRSHPPTPNMSRRNSIEPMTARHTISLPPPPVPSFSQERSTTPSEEEFKQLGAIKFGSLRIVNGSPIPTPTPEPVHRCQDPFTELQRDASQSYFEGAKTGAVDESLTSKVKNKAAQEGTTERSALSAAETAQIETRQSESWASQPTSSSFEKFIALSFNQNGYPFAADLQVTSKHTEHEDQLFEDGSPSEYIAPEVLDIREDSSAKPLLGLDSSAIIKASDLTRSDSGYVASPSSEVSRLPLTKSDSGYASKASIRSLHGSKSKTRDEDMDALPLRDASNDDTTTSRRSTKDKALEYLPLSSNPPMERATVMSPKSLLSPSLLRLSSARSRGSHDSQDMSTGSGPASTNSVEAEANQTDLEPVDVAKRPSRLQRLLSVGRRKSLPAAHKVFANHEIDSPVPAIPTDMENHLDERNGQFPAATRRLALRLEPSMETLRTIFSVGSMDVGAPEDQGGASRRESSHELTDSHRRSLHRISLRSLRKTQSHMTIPDIALSQPSAEHLGRLNSNLENSNFLSPTGPSNQDEQPKADDDLTVAPQESGAAGANDFPPRSRRTLTKPNRDGRVGQTLTTQASEPDFLKVDPMAHGRYSGATTSAKRSKTPPPLSMRSHNARLSALATNGNEVRIADYSNVNKKGGPQGPAQDRALGLSKAERTTSVSNHETIRSLRRRSEPLQGRPLGDSLQHTPKARNRSSRDGHDLNQYPLTSAAQRQMQSQLTGSNSSPNAQSHDRILTNRPYQRHARGGSLDSRSSGEQNPPYRVLHSYNSPAYRGLPIWG</sequence>
<evidence type="ECO:0000313" key="2">
    <source>
        <dbReference type="EMBL" id="KFA61729.1"/>
    </source>
</evidence>
<feature type="compositionally biased region" description="Polar residues" evidence="1">
    <location>
        <begin position="365"/>
        <end position="377"/>
    </location>
</feature>
<reference evidence="2 3" key="1">
    <citation type="journal article" date="2014" name="BMC Genomics">
        <title>Comparative genome sequencing reveals chemotype-specific gene clusters in the toxigenic black mold Stachybotrys.</title>
        <authorList>
            <person name="Semeiks J."/>
            <person name="Borek D."/>
            <person name="Otwinowski Z."/>
            <person name="Grishin N.V."/>
        </authorList>
    </citation>
    <scope>NUCLEOTIDE SEQUENCE [LARGE SCALE GENOMIC DNA]</scope>
    <source>
        <strain evidence="2 3">IBT 40285</strain>
    </source>
</reference>
<evidence type="ECO:0000313" key="3">
    <source>
        <dbReference type="Proteomes" id="UP000028524"/>
    </source>
</evidence>
<gene>
    <name evidence="2" type="ORF">S40285_08398</name>
</gene>
<dbReference type="HOGENOM" id="CLU_004293_0_0_1"/>
<feature type="compositionally biased region" description="Basic and acidic residues" evidence="1">
    <location>
        <begin position="690"/>
        <end position="703"/>
    </location>
</feature>
<proteinExistence type="predicted"/>
<feature type="compositionally biased region" description="Basic residues" evidence="1">
    <location>
        <begin position="1"/>
        <end position="11"/>
    </location>
</feature>
<feature type="compositionally biased region" description="Polar residues" evidence="1">
    <location>
        <begin position="937"/>
        <end position="961"/>
    </location>
</feature>
<dbReference type="Proteomes" id="UP000028524">
    <property type="component" value="Unassembled WGS sequence"/>
</dbReference>
<feature type="compositionally biased region" description="Polar residues" evidence="1">
    <location>
        <begin position="267"/>
        <end position="276"/>
    </location>
</feature>
<feature type="compositionally biased region" description="Polar residues" evidence="1">
    <location>
        <begin position="571"/>
        <end position="592"/>
    </location>
</feature>
<feature type="region of interest" description="Disordered" evidence="1">
    <location>
        <begin position="217"/>
        <end position="279"/>
    </location>
</feature>
<dbReference type="OMA" id="MTYESAV"/>
<dbReference type="EMBL" id="KL660838">
    <property type="protein sequence ID" value="KFA61729.1"/>
    <property type="molecule type" value="Genomic_DNA"/>
</dbReference>
<keyword evidence="3" id="KW-1185">Reference proteome</keyword>
<feature type="region of interest" description="Disordered" evidence="1">
    <location>
        <begin position="458"/>
        <end position="592"/>
    </location>
</feature>
<protein>
    <submittedName>
        <fullName evidence="2">Uncharacterized protein</fullName>
    </submittedName>
</protein>
<feature type="compositionally biased region" description="Polar residues" evidence="1">
    <location>
        <begin position="97"/>
        <end position="114"/>
    </location>
</feature>
<dbReference type="OrthoDB" id="5341904at2759"/>